<dbReference type="EMBL" id="FOET01000004">
    <property type="protein sequence ID" value="SEQ14877.1"/>
    <property type="molecule type" value="Genomic_DNA"/>
</dbReference>
<dbReference type="AlphaFoldDB" id="A0A1H9DNJ3"/>
<reference evidence="2" key="1">
    <citation type="submission" date="2016-10" db="EMBL/GenBank/DDBJ databases">
        <authorList>
            <person name="Varghese N."/>
            <person name="Submissions S."/>
        </authorList>
    </citation>
    <scope>NUCLEOTIDE SEQUENCE [LARGE SCALE GENOMIC DNA]</scope>
    <source>
        <strain evidence="2">CGMCC 4.3519</strain>
    </source>
</reference>
<evidence type="ECO:0000313" key="2">
    <source>
        <dbReference type="Proteomes" id="UP000199055"/>
    </source>
</evidence>
<organism evidence="1 2">
    <name type="scientific">Streptomyces radiopugnans</name>
    <dbReference type="NCBI Taxonomy" id="403935"/>
    <lineage>
        <taxon>Bacteria</taxon>
        <taxon>Bacillati</taxon>
        <taxon>Actinomycetota</taxon>
        <taxon>Actinomycetes</taxon>
        <taxon>Kitasatosporales</taxon>
        <taxon>Streptomycetaceae</taxon>
        <taxon>Streptomyces</taxon>
    </lineage>
</organism>
<dbReference type="Proteomes" id="UP000199055">
    <property type="component" value="Unassembled WGS sequence"/>
</dbReference>
<proteinExistence type="predicted"/>
<name>A0A1H9DNJ3_9ACTN</name>
<gene>
    <name evidence="1" type="ORF">SAMN05216481_104192</name>
</gene>
<sequence length="43" mass="4368">MRNGLFIPAAVVRVAVGVLLAAAAATAAAGAPSLVRYMRIRAM</sequence>
<dbReference type="RefSeq" id="WP_281250763.1">
    <property type="nucleotide sequence ID" value="NZ_FOET01000004.1"/>
</dbReference>
<dbReference type="STRING" id="403935.SAMN05216481_104192"/>
<evidence type="ECO:0000313" key="1">
    <source>
        <dbReference type="EMBL" id="SEQ14877.1"/>
    </source>
</evidence>
<protein>
    <submittedName>
        <fullName evidence="1">Uncharacterized protein</fullName>
    </submittedName>
</protein>
<keyword evidence="2" id="KW-1185">Reference proteome</keyword>
<accession>A0A1H9DNJ3</accession>